<gene>
    <name evidence="1" type="ORF">PEVE_00014872</name>
</gene>
<dbReference type="InterPro" id="IPR029063">
    <property type="entry name" value="SAM-dependent_MTases_sf"/>
</dbReference>
<dbReference type="SUPFAM" id="SSF53335">
    <property type="entry name" value="S-adenosyl-L-methionine-dependent methyltransferases"/>
    <property type="match status" value="1"/>
</dbReference>
<comment type="caution">
    <text evidence="1">The sequence shown here is derived from an EMBL/GenBank/DDBJ whole genome shotgun (WGS) entry which is preliminary data.</text>
</comment>
<protein>
    <recommendedName>
        <fullName evidence="3">Histamine N-methyltransferase</fullName>
    </recommendedName>
</protein>
<reference evidence="1 2" key="1">
    <citation type="submission" date="2022-05" db="EMBL/GenBank/DDBJ databases">
        <authorList>
            <consortium name="Genoscope - CEA"/>
            <person name="William W."/>
        </authorList>
    </citation>
    <scope>NUCLEOTIDE SEQUENCE [LARGE SCALE GENOMIC DNA]</scope>
</reference>
<evidence type="ECO:0008006" key="3">
    <source>
        <dbReference type="Google" id="ProtNLM"/>
    </source>
</evidence>
<evidence type="ECO:0000313" key="1">
    <source>
        <dbReference type="EMBL" id="CAH3022298.1"/>
    </source>
</evidence>
<dbReference type="Proteomes" id="UP001159427">
    <property type="component" value="Unassembled WGS sequence"/>
</dbReference>
<dbReference type="Gene3D" id="3.40.50.150">
    <property type="entry name" value="Vaccinia Virus protein VP39"/>
    <property type="match status" value="1"/>
</dbReference>
<name>A0ABN8M2B9_9CNID</name>
<accession>A0ABN8M2B9</accession>
<organism evidence="1 2">
    <name type="scientific">Porites evermanni</name>
    <dbReference type="NCBI Taxonomy" id="104178"/>
    <lineage>
        <taxon>Eukaryota</taxon>
        <taxon>Metazoa</taxon>
        <taxon>Cnidaria</taxon>
        <taxon>Anthozoa</taxon>
        <taxon>Hexacorallia</taxon>
        <taxon>Scleractinia</taxon>
        <taxon>Fungiina</taxon>
        <taxon>Poritidae</taxon>
        <taxon>Porites</taxon>
    </lineage>
</organism>
<evidence type="ECO:0000313" key="2">
    <source>
        <dbReference type="Proteomes" id="UP001159427"/>
    </source>
</evidence>
<keyword evidence="2" id="KW-1185">Reference proteome</keyword>
<sequence>MDEAKEVTDIFALSSAAHYLKCFNLFQKKSGQLEKNAEILQEHIPPIIQRIIPDSVGQTLNILSAGSGDGKIDMMILKIIEEELRKSNHDRHMKIFNRAIEPNEYMCGLYKAVIENLTSSPDDRNTKFEIRRQTFEEYQGSHKGATKKFDIIHFVHSIYYVDIEQTLLYCFEKELSDKGFVICIVDFEGIISPIFLKQIKLWPVEDAVRKGHETAEKLITIANENGWKHEVYTHEYELDVTDVFDPRSTEGNLLLDFLTQTVNYREVADKKLVEETLALIKDLSIERDGKNFGEKKESLVIMYK</sequence>
<proteinExistence type="predicted"/>
<dbReference type="EMBL" id="CALNXI010000213">
    <property type="protein sequence ID" value="CAH3022298.1"/>
    <property type="molecule type" value="Genomic_DNA"/>
</dbReference>